<reference evidence="2" key="1">
    <citation type="journal article" date="2015" name="Nat. Genet.">
        <title>The genome and transcriptome of the zoonotic hookworm Ancylostoma ceylanicum identify infection-specific gene families.</title>
        <authorList>
            <person name="Schwarz E.M."/>
            <person name="Hu Y."/>
            <person name="Antoshechkin I."/>
            <person name="Miller M.M."/>
            <person name="Sternberg P.W."/>
            <person name="Aroian R.V."/>
        </authorList>
    </citation>
    <scope>NUCLEOTIDE SEQUENCE</scope>
    <source>
        <strain evidence="2">HY135</strain>
    </source>
</reference>
<proteinExistence type="predicted"/>
<dbReference type="AlphaFoldDB" id="A0A016UTP1"/>
<dbReference type="Proteomes" id="UP000024635">
    <property type="component" value="Unassembled WGS sequence"/>
</dbReference>
<comment type="caution">
    <text evidence="1">The sequence shown here is derived from an EMBL/GenBank/DDBJ whole genome shotgun (WGS) entry which is preliminary data.</text>
</comment>
<sequence length="87" mass="9526">MAVALRLKAPQHLCRCVIDAAALVLLRMSLQQHLLVAVWRMATSRVAELEESSGGSTIPIEASDSVSLGNFCLQLRIDSRRVLRLGL</sequence>
<protein>
    <submittedName>
        <fullName evidence="1">Uncharacterized protein</fullName>
    </submittedName>
</protein>
<gene>
    <name evidence="1" type="primary">Acey_s0028.g1794</name>
    <name evidence="1" type="ORF">Y032_0028g1794</name>
</gene>
<organism evidence="1 2">
    <name type="scientific">Ancylostoma ceylanicum</name>
    <dbReference type="NCBI Taxonomy" id="53326"/>
    <lineage>
        <taxon>Eukaryota</taxon>
        <taxon>Metazoa</taxon>
        <taxon>Ecdysozoa</taxon>
        <taxon>Nematoda</taxon>
        <taxon>Chromadorea</taxon>
        <taxon>Rhabditida</taxon>
        <taxon>Rhabditina</taxon>
        <taxon>Rhabditomorpha</taxon>
        <taxon>Strongyloidea</taxon>
        <taxon>Ancylostomatidae</taxon>
        <taxon>Ancylostomatinae</taxon>
        <taxon>Ancylostoma</taxon>
    </lineage>
</organism>
<dbReference type="EMBL" id="JARK01001364">
    <property type="protein sequence ID" value="EYC18321.1"/>
    <property type="molecule type" value="Genomic_DNA"/>
</dbReference>
<keyword evidence="2" id="KW-1185">Reference proteome</keyword>
<evidence type="ECO:0000313" key="1">
    <source>
        <dbReference type="EMBL" id="EYC18321.1"/>
    </source>
</evidence>
<evidence type="ECO:0000313" key="2">
    <source>
        <dbReference type="Proteomes" id="UP000024635"/>
    </source>
</evidence>
<accession>A0A016UTP1</accession>
<name>A0A016UTP1_9BILA</name>